<accession>F0URF8</accession>
<protein>
    <submittedName>
        <fullName evidence="2">Predicted protein</fullName>
    </submittedName>
</protein>
<keyword evidence="1" id="KW-0812">Transmembrane</keyword>
<keyword evidence="1" id="KW-0472">Membrane</keyword>
<sequence>MPTASILALSTASAIMIIGCTLNWQHIEVRTTEWLTSVSAYISAVKTLHLRA</sequence>
<dbReference type="EMBL" id="DS990641">
    <property type="protein sequence ID" value="EGC48485.1"/>
    <property type="molecule type" value="Genomic_DNA"/>
</dbReference>
<proteinExistence type="predicted"/>
<name>F0URF8_AJEC8</name>
<dbReference type="HOGENOM" id="CLU_3086677_0_0_1"/>
<reference evidence="3" key="1">
    <citation type="submission" date="2008-07" db="EMBL/GenBank/DDBJ databases">
        <title>Annotation of Ajellomyces capsulatus strain H88.</title>
        <authorList>
            <person name="Champion M."/>
            <person name="Cuomo C."/>
            <person name="Ma L.-J."/>
            <person name="Henn M.R."/>
            <person name="Sil A."/>
            <person name="Goldman B."/>
            <person name="Young S.K."/>
            <person name="Kodira C.D."/>
            <person name="Zeng Q."/>
            <person name="Koehrsen M."/>
            <person name="Alvarado L."/>
            <person name="Berlin A."/>
            <person name="Borenstein D."/>
            <person name="Chen Z."/>
            <person name="Engels R."/>
            <person name="Freedman E."/>
            <person name="Gellesch M."/>
            <person name="Goldberg J."/>
            <person name="Griggs A."/>
            <person name="Gujja S."/>
            <person name="Heiman D."/>
            <person name="Hepburn T."/>
            <person name="Howarth C."/>
            <person name="Jen D."/>
            <person name="Larson L."/>
            <person name="Lewis B."/>
            <person name="Mehta T."/>
            <person name="Park D."/>
            <person name="Pearson M."/>
            <person name="Roberts A."/>
            <person name="Saif S."/>
            <person name="Shea T."/>
            <person name="Shenoy N."/>
            <person name="Sisk P."/>
            <person name="Stolte C."/>
            <person name="Sykes S."/>
            <person name="Walk T."/>
            <person name="White J."/>
            <person name="Yandava C."/>
            <person name="Klein B."/>
            <person name="McEwen J.G."/>
            <person name="Puccia R."/>
            <person name="Goldman G.H."/>
            <person name="Felipe M.S."/>
            <person name="Nino-Vega G."/>
            <person name="San-Blas G."/>
            <person name="Taylor J."/>
            <person name="Mendoza L."/>
            <person name="Galagan J."/>
            <person name="Nusbaum C."/>
            <person name="Birren B."/>
        </authorList>
    </citation>
    <scope>NUCLEOTIDE SEQUENCE [LARGE SCALE GENOMIC DNA]</scope>
    <source>
        <strain evidence="3">H88</strain>
    </source>
</reference>
<dbReference type="Proteomes" id="UP000008142">
    <property type="component" value="Unassembled WGS sequence"/>
</dbReference>
<evidence type="ECO:0000313" key="2">
    <source>
        <dbReference type="EMBL" id="EGC48485.1"/>
    </source>
</evidence>
<evidence type="ECO:0000313" key="3">
    <source>
        <dbReference type="Proteomes" id="UP000008142"/>
    </source>
</evidence>
<dbReference type="AlphaFoldDB" id="F0URF8"/>
<evidence type="ECO:0000256" key="1">
    <source>
        <dbReference type="SAM" id="Phobius"/>
    </source>
</evidence>
<feature type="transmembrane region" description="Helical" evidence="1">
    <location>
        <begin position="6"/>
        <end position="24"/>
    </location>
</feature>
<organism evidence="3">
    <name type="scientific">Ajellomyces capsulatus (strain H88)</name>
    <name type="common">Darling's disease fungus</name>
    <name type="synonym">Histoplasma capsulatum</name>
    <dbReference type="NCBI Taxonomy" id="544711"/>
    <lineage>
        <taxon>Eukaryota</taxon>
        <taxon>Fungi</taxon>
        <taxon>Dikarya</taxon>
        <taxon>Ascomycota</taxon>
        <taxon>Pezizomycotina</taxon>
        <taxon>Eurotiomycetes</taxon>
        <taxon>Eurotiomycetidae</taxon>
        <taxon>Onygenales</taxon>
        <taxon>Ajellomycetaceae</taxon>
        <taxon>Histoplasma</taxon>
    </lineage>
</organism>
<gene>
    <name evidence="2" type="ORF">HCEG_07700</name>
</gene>
<keyword evidence="1" id="KW-1133">Transmembrane helix</keyword>